<evidence type="ECO:0000256" key="5">
    <source>
        <dbReference type="ARBA" id="ARBA00023136"/>
    </source>
</evidence>
<dbReference type="Proteomes" id="UP000290649">
    <property type="component" value="Unassembled WGS sequence"/>
</dbReference>
<dbReference type="Pfam" id="PF00528">
    <property type="entry name" value="BPD_transp_1"/>
    <property type="match status" value="1"/>
</dbReference>
<keyword evidence="4 6" id="KW-1133">Transmembrane helix</keyword>
<evidence type="ECO:0000256" key="6">
    <source>
        <dbReference type="SAM" id="Phobius"/>
    </source>
</evidence>
<keyword evidence="5 6" id="KW-0472">Membrane</keyword>
<dbReference type="EMBL" id="QOUX01000034">
    <property type="protein sequence ID" value="RXJ01104.1"/>
    <property type="molecule type" value="Genomic_DNA"/>
</dbReference>
<comment type="caution">
    <text evidence="8">The sequence shown here is derived from an EMBL/GenBank/DDBJ whole genome shotgun (WGS) entry which is preliminary data.</text>
</comment>
<keyword evidence="2" id="KW-0813">Transport</keyword>
<feature type="transmembrane region" description="Helical" evidence="6">
    <location>
        <begin position="266"/>
        <end position="286"/>
    </location>
</feature>
<gene>
    <name evidence="8" type="ORF">DS745_10560</name>
</gene>
<dbReference type="AlphaFoldDB" id="A0A4Q0VVP0"/>
<dbReference type="GO" id="GO:0055085">
    <property type="term" value="P:transmembrane transport"/>
    <property type="evidence" value="ECO:0007669"/>
    <property type="project" value="InterPro"/>
</dbReference>
<feature type="transmembrane region" description="Helical" evidence="6">
    <location>
        <begin position="146"/>
        <end position="165"/>
    </location>
</feature>
<keyword evidence="9" id="KW-1185">Reference proteome</keyword>
<dbReference type="OrthoDB" id="2376472at2"/>
<feature type="transmembrane region" description="Helical" evidence="6">
    <location>
        <begin position="70"/>
        <end position="95"/>
    </location>
</feature>
<feature type="transmembrane region" description="Helical" evidence="6">
    <location>
        <begin position="116"/>
        <end position="140"/>
    </location>
</feature>
<accession>A0A4Q0VVP0</accession>
<dbReference type="InterPro" id="IPR035906">
    <property type="entry name" value="MetI-like_sf"/>
</dbReference>
<evidence type="ECO:0000256" key="1">
    <source>
        <dbReference type="ARBA" id="ARBA00004141"/>
    </source>
</evidence>
<name>A0A4Q0VVP0_9BACI</name>
<evidence type="ECO:0000256" key="3">
    <source>
        <dbReference type="ARBA" id="ARBA00022692"/>
    </source>
</evidence>
<dbReference type="PANTHER" id="PTHR43839">
    <property type="entry name" value="OPPC IN A BINDING PROTEIN-DEPENDENT TRANSPORT SYSTEM"/>
    <property type="match status" value="1"/>
</dbReference>
<comment type="subcellular location">
    <subcellularLocation>
        <location evidence="1">Membrane</location>
        <topology evidence="1">Multi-pass membrane protein</topology>
    </subcellularLocation>
</comment>
<keyword evidence="3 6" id="KW-0812">Transmembrane</keyword>
<organism evidence="8 9">
    <name type="scientific">Anaerobacillus alkaliphilus</name>
    <dbReference type="NCBI Taxonomy" id="1548597"/>
    <lineage>
        <taxon>Bacteria</taxon>
        <taxon>Bacillati</taxon>
        <taxon>Bacillota</taxon>
        <taxon>Bacilli</taxon>
        <taxon>Bacillales</taxon>
        <taxon>Bacillaceae</taxon>
        <taxon>Anaerobacillus</taxon>
    </lineage>
</organism>
<feature type="transmembrane region" description="Helical" evidence="6">
    <location>
        <begin position="7"/>
        <end position="27"/>
    </location>
</feature>
<evidence type="ECO:0000256" key="2">
    <source>
        <dbReference type="ARBA" id="ARBA00022448"/>
    </source>
</evidence>
<proteinExistence type="predicted"/>
<dbReference type="SUPFAM" id="SSF161098">
    <property type="entry name" value="MetI-like"/>
    <property type="match status" value="1"/>
</dbReference>
<protein>
    <submittedName>
        <fullName evidence="8">ABC transporter permease subunit</fullName>
    </submittedName>
</protein>
<sequence length="299" mass="33854">MIKQKSFIVGIIMLLFLIVVMVAGPHMPFVDKEIKEETLRMENGFSRAPFPPSLTQPFEPFGTDMLGRDLFSIIVLGTTETIFLVFFITVIRYCIAIPLAFASIKQKGPFFWILNSWNNVFSAIPTIFSAIILMNLPFFMFTQHRAIIVIVILALIEVGRVGYIIQQEGFLVSNELYVQAGITVGNKPRHLYMNYYLPALLPSICTNFFMDLGRVLLLIGQLGLFSIFIEQSWIQLSAASGELQNISYNWASILGETRTTIRKAPWITLFPALAITFAILCFYFIGEGLRAHFTRKQGV</sequence>
<reference evidence="8 9" key="1">
    <citation type="journal article" date="2019" name="Int. J. Syst. Evol. Microbiol.">
        <title>Anaerobacillus alkaliphilus sp. nov., a novel alkaliphilic and moderately halophilic bacterium.</title>
        <authorList>
            <person name="Borsodi A.K."/>
            <person name="Aszalos J.M."/>
            <person name="Bihari P."/>
            <person name="Nagy I."/>
            <person name="Schumann P."/>
            <person name="Sproer C."/>
            <person name="Kovacs A.L."/>
            <person name="Boka K."/>
            <person name="Dobosy P."/>
            <person name="Ovari M."/>
            <person name="Szili-Kovacs T."/>
            <person name="Toth E."/>
        </authorList>
    </citation>
    <scope>NUCLEOTIDE SEQUENCE [LARGE SCALE GENOMIC DNA]</scope>
    <source>
        <strain evidence="8 9">B16-10</strain>
    </source>
</reference>
<feature type="domain" description="ABC transmembrane type-1" evidence="7">
    <location>
        <begin position="99"/>
        <end position="296"/>
    </location>
</feature>
<dbReference type="RefSeq" id="WP_129078211.1">
    <property type="nucleotide sequence ID" value="NZ_QOUX01000034.1"/>
</dbReference>
<dbReference type="InterPro" id="IPR000515">
    <property type="entry name" value="MetI-like"/>
</dbReference>
<dbReference type="PANTHER" id="PTHR43839:SF3">
    <property type="entry name" value="OLIGOPEPTIDE ABC TRANSPORTER, PERMEASE PROTEIN"/>
    <property type="match status" value="1"/>
</dbReference>
<evidence type="ECO:0000313" key="9">
    <source>
        <dbReference type="Proteomes" id="UP000290649"/>
    </source>
</evidence>
<evidence type="ECO:0000313" key="8">
    <source>
        <dbReference type="EMBL" id="RXJ01104.1"/>
    </source>
</evidence>
<feature type="transmembrane region" description="Helical" evidence="6">
    <location>
        <begin position="215"/>
        <end position="234"/>
    </location>
</feature>
<dbReference type="GO" id="GO:0016020">
    <property type="term" value="C:membrane"/>
    <property type="evidence" value="ECO:0007669"/>
    <property type="project" value="UniProtKB-SubCell"/>
</dbReference>
<dbReference type="Gene3D" id="1.10.3720.10">
    <property type="entry name" value="MetI-like"/>
    <property type="match status" value="1"/>
</dbReference>
<evidence type="ECO:0000256" key="4">
    <source>
        <dbReference type="ARBA" id="ARBA00022989"/>
    </source>
</evidence>
<evidence type="ECO:0000259" key="7">
    <source>
        <dbReference type="Pfam" id="PF00528"/>
    </source>
</evidence>